<dbReference type="PANTHER" id="PTHR24292">
    <property type="entry name" value="CYTOCHROME P450"/>
    <property type="match status" value="1"/>
</dbReference>
<evidence type="ECO:0000256" key="2">
    <source>
        <dbReference type="ARBA" id="ARBA00004174"/>
    </source>
</evidence>
<dbReference type="EMBL" id="OU900096">
    <property type="protein sequence ID" value="CAG9859765.1"/>
    <property type="molecule type" value="Genomic_DNA"/>
</dbReference>
<proteinExistence type="inferred from homology"/>
<sequence>MGLIVLVYVLITLVVALYLFVKWRYTFWKNKNVFTLEPTFLTGNLKTPNGESLTPIKAMARLYKAAKARGEKYAGFYVLVTPQFIPLDPELLKCILQTNFDHFTNHGFYVNEEGDPLSGHLFNLEDDKWRNLRAKLTPTFTSGKMKMMFQTMVDCTKGLEEMLNECAAVNEPVDIKEVLGRFTTDIIGSVAFGIEINSMKNPDTDFRKYGKYIFEANFRQRLNLIILNTFPRWFVKAVGFKLTRKEIESFFINVVKNTVEYREKNNIYRKDFMHLLIQLKNMGKVLGDNEETLKGNHKNVSEGLSLNEISAQAFVFFIAGFETSATTMTFALLELAQNQDIQEKLRQEIKHVLKKHDDKLTYDAIMEMSYLDKVISETLRKHPPVNQLPRGCSKDFQVPNSDLVIKSNMMVTIPVLDIHNDPEYYPNPEKFDPERFNEENIASRPPCTYLPFGEGPRTCIGLRFGKLQAKVGLCSVLSGFNVTLNEKTNLPIEYSRNFVLTVKDDVWLNLERLNK</sequence>
<dbReference type="Pfam" id="PF00067">
    <property type="entry name" value="p450"/>
    <property type="match status" value="1"/>
</dbReference>
<dbReference type="GO" id="GO:0005789">
    <property type="term" value="C:endoplasmic reticulum membrane"/>
    <property type="evidence" value="ECO:0007669"/>
    <property type="project" value="UniProtKB-SubCell"/>
</dbReference>
<reference evidence="16" key="1">
    <citation type="submission" date="2022-01" db="EMBL/GenBank/DDBJ databases">
        <authorList>
            <person name="King R."/>
        </authorList>
    </citation>
    <scope>NUCLEOTIDE SEQUENCE</scope>
</reference>
<dbReference type="InterPro" id="IPR002401">
    <property type="entry name" value="Cyt_P450_E_grp-I"/>
</dbReference>
<comment type="similarity">
    <text evidence="4 14">Belongs to the cytochrome P450 family.</text>
</comment>
<keyword evidence="10 13" id="KW-0408">Iron</keyword>
<keyword evidence="17" id="KW-1185">Reference proteome</keyword>
<keyword evidence="8" id="KW-0492">Microsome</keyword>
<evidence type="ECO:0000256" key="12">
    <source>
        <dbReference type="ARBA" id="ARBA00023136"/>
    </source>
</evidence>
<gene>
    <name evidence="16" type="ORF">PHYEVI_LOCUS6133</name>
</gene>
<dbReference type="InterPro" id="IPR036396">
    <property type="entry name" value="Cyt_P450_sf"/>
</dbReference>
<name>A0A9N9XS18_PHYSR</name>
<dbReference type="GO" id="GO:0004497">
    <property type="term" value="F:monooxygenase activity"/>
    <property type="evidence" value="ECO:0007669"/>
    <property type="project" value="UniProtKB-KW"/>
</dbReference>
<dbReference type="InterPro" id="IPR050476">
    <property type="entry name" value="Insect_CytP450_Detox"/>
</dbReference>
<comment type="cofactor">
    <cofactor evidence="1 13">
        <name>heme</name>
        <dbReference type="ChEBI" id="CHEBI:30413"/>
    </cofactor>
</comment>
<keyword evidence="5 13" id="KW-0349">Heme</keyword>
<evidence type="ECO:0008006" key="18">
    <source>
        <dbReference type="Google" id="ProtNLM"/>
    </source>
</evidence>
<dbReference type="GO" id="GO:0005506">
    <property type="term" value="F:iron ion binding"/>
    <property type="evidence" value="ECO:0007669"/>
    <property type="project" value="InterPro"/>
</dbReference>
<dbReference type="PRINTS" id="PR00463">
    <property type="entry name" value="EP450I"/>
</dbReference>
<dbReference type="GO" id="GO:0016705">
    <property type="term" value="F:oxidoreductase activity, acting on paired donors, with incorporation or reduction of molecular oxygen"/>
    <property type="evidence" value="ECO:0007669"/>
    <property type="project" value="InterPro"/>
</dbReference>
<accession>A0A9N9XS18</accession>
<keyword evidence="15" id="KW-1133">Transmembrane helix</keyword>
<keyword evidence="11 14" id="KW-0503">Monooxygenase</keyword>
<evidence type="ECO:0000256" key="1">
    <source>
        <dbReference type="ARBA" id="ARBA00001971"/>
    </source>
</evidence>
<keyword evidence="12 15" id="KW-0472">Membrane</keyword>
<evidence type="ECO:0000256" key="6">
    <source>
        <dbReference type="ARBA" id="ARBA00022723"/>
    </source>
</evidence>
<keyword evidence="6 13" id="KW-0479">Metal-binding</keyword>
<evidence type="ECO:0000256" key="7">
    <source>
        <dbReference type="ARBA" id="ARBA00022824"/>
    </source>
</evidence>
<evidence type="ECO:0000256" key="15">
    <source>
        <dbReference type="SAM" id="Phobius"/>
    </source>
</evidence>
<evidence type="ECO:0000256" key="13">
    <source>
        <dbReference type="PIRSR" id="PIRSR602401-1"/>
    </source>
</evidence>
<keyword evidence="7" id="KW-0256">Endoplasmic reticulum</keyword>
<dbReference type="FunFam" id="1.10.630.10:FF:000042">
    <property type="entry name" value="Cytochrome P450"/>
    <property type="match status" value="1"/>
</dbReference>
<dbReference type="InterPro" id="IPR001128">
    <property type="entry name" value="Cyt_P450"/>
</dbReference>
<organism evidence="16 17">
    <name type="scientific">Phyllotreta striolata</name>
    <name type="common">Striped flea beetle</name>
    <name type="synonym">Crioceris striolata</name>
    <dbReference type="NCBI Taxonomy" id="444603"/>
    <lineage>
        <taxon>Eukaryota</taxon>
        <taxon>Metazoa</taxon>
        <taxon>Ecdysozoa</taxon>
        <taxon>Arthropoda</taxon>
        <taxon>Hexapoda</taxon>
        <taxon>Insecta</taxon>
        <taxon>Pterygota</taxon>
        <taxon>Neoptera</taxon>
        <taxon>Endopterygota</taxon>
        <taxon>Coleoptera</taxon>
        <taxon>Polyphaga</taxon>
        <taxon>Cucujiformia</taxon>
        <taxon>Chrysomeloidea</taxon>
        <taxon>Chrysomelidae</taxon>
        <taxon>Galerucinae</taxon>
        <taxon>Alticini</taxon>
        <taxon>Phyllotreta</taxon>
    </lineage>
</organism>
<evidence type="ECO:0000313" key="16">
    <source>
        <dbReference type="EMBL" id="CAG9859765.1"/>
    </source>
</evidence>
<dbReference type="Gene3D" id="1.10.630.10">
    <property type="entry name" value="Cytochrome P450"/>
    <property type="match status" value="1"/>
</dbReference>
<evidence type="ECO:0000313" key="17">
    <source>
        <dbReference type="Proteomes" id="UP001153712"/>
    </source>
</evidence>
<evidence type="ECO:0000256" key="8">
    <source>
        <dbReference type="ARBA" id="ARBA00022848"/>
    </source>
</evidence>
<feature type="transmembrane region" description="Helical" evidence="15">
    <location>
        <begin position="6"/>
        <end position="21"/>
    </location>
</feature>
<evidence type="ECO:0000256" key="3">
    <source>
        <dbReference type="ARBA" id="ARBA00004406"/>
    </source>
</evidence>
<evidence type="ECO:0000256" key="4">
    <source>
        <dbReference type="ARBA" id="ARBA00010617"/>
    </source>
</evidence>
<dbReference type="PRINTS" id="PR00385">
    <property type="entry name" value="P450"/>
</dbReference>
<evidence type="ECO:0000256" key="14">
    <source>
        <dbReference type="RuleBase" id="RU000461"/>
    </source>
</evidence>
<comment type="subcellular location">
    <subcellularLocation>
        <location evidence="3">Endoplasmic reticulum membrane</location>
        <topology evidence="3">Peripheral membrane protein</topology>
    </subcellularLocation>
    <subcellularLocation>
        <location evidence="2">Microsome membrane</location>
        <topology evidence="2">Peripheral membrane protein</topology>
    </subcellularLocation>
</comment>
<protein>
    <recommendedName>
        <fullName evidence="18">Cytochrome P450 monooxygenase</fullName>
    </recommendedName>
</protein>
<keyword evidence="9 14" id="KW-0560">Oxidoreductase</keyword>
<dbReference type="OrthoDB" id="2789670at2759"/>
<evidence type="ECO:0000256" key="5">
    <source>
        <dbReference type="ARBA" id="ARBA00022617"/>
    </source>
</evidence>
<evidence type="ECO:0000256" key="9">
    <source>
        <dbReference type="ARBA" id="ARBA00023002"/>
    </source>
</evidence>
<dbReference type="GO" id="GO:0020037">
    <property type="term" value="F:heme binding"/>
    <property type="evidence" value="ECO:0007669"/>
    <property type="project" value="InterPro"/>
</dbReference>
<dbReference type="SUPFAM" id="SSF48264">
    <property type="entry name" value="Cytochrome P450"/>
    <property type="match status" value="1"/>
</dbReference>
<keyword evidence="15" id="KW-0812">Transmembrane</keyword>
<dbReference type="InterPro" id="IPR017972">
    <property type="entry name" value="Cyt_P450_CS"/>
</dbReference>
<dbReference type="Proteomes" id="UP001153712">
    <property type="component" value="Chromosome 3"/>
</dbReference>
<evidence type="ECO:0000256" key="11">
    <source>
        <dbReference type="ARBA" id="ARBA00023033"/>
    </source>
</evidence>
<dbReference type="PROSITE" id="PS00086">
    <property type="entry name" value="CYTOCHROME_P450"/>
    <property type="match status" value="1"/>
</dbReference>
<feature type="binding site" description="axial binding residue" evidence="13">
    <location>
        <position position="459"/>
    </location>
    <ligand>
        <name>heme</name>
        <dbReference type="ChEBI" id="CHEBI:30413"/>
    </ligand>
    <ligandPart>
        <name>Fe</name>
        <dbReference type="ChEBI" id="CHEBI:18248"/>
    </ligandPart>
</feature>
<dbReference type="AlphaFoldDB" id="A0A9N9XS18"/>
<evidence type="ECO:0000256" key="10">
    <source>
        <dbReference type="ARBA" id="ARBA00023004"/>
    </source>
</evidence>
<dbReference type="CDD" id="cd11056">
    <property type="entry name" value="CYP6-like"/>
    <property type="match status" value="1"/>
</dbReference>
<dbReference type="PANTHER" id="PTHR24292:SF100">
    <property type="entry name" value="CYTOCHROME P450 6A16, ISOFORM B-RELATED"/>
    <property type="match status" value="1"/>
</dbReference>